<gene>
    <name evidence="1" type="ORF">H9800_07705</name>
</gene>
<reference evidence="1" key="1">
    <citation type="journal article" date="2021" name="PeerJ">
        <title>Extensive microbial diversity within the chicken gut microbiome revealed by metagenomics and culture.</title>
        <authorList>
            <person name="Gilroy R."/>
            <person name="Ravi A."/>
            <person name="Getino M."/>
            <person name="Pursley I."/>
            <person name="Horton D.L."/>
            <person name="Alikhan N.F."/>
            <person name="Baker D."/>
            <person name="Gharbi K."/>
            <person name="Hall N."/>
            <person name="Watson M."/>
            <person name="Adriaenssens E.M."/>
            <person name="Foster-Nyarko E."/>
            <person name="Jarju S."/>
            <person name="Secka A."/>
            <person name="Antonio M."/>
            <person name="Oren A."/>
            <person name="Chaudhuri R.R."/>
            <person name="La Ragione R."/>
            <person name="Hildebrand F."/>
            <person name="Pallen M.J."/>
        </authorList>
    </citation>
    <scope>NUCLEOTIDE SEQUENCE</scope>
    <source>
        <strain evidence="1">ChiHjej8B7-3636</strain>
    </source>
</reference>
<dbReference type="AlphaFoldDB" id="A0A9D2H4Z0"/>
<accession>A0A9D2H4Z0</accession>
<proteinExistence type="predicted"/>
<reference evidence="1" key="2">
    <citation type="submission" date="2021-04" db="EMBL/GenBank/DDBJ databases">
        <authorList>
            <person name="Gilroy R."/>
        </authorList>
    </citation>
    <scope>NUCLEOTIDE SEQUENCE</scope>
    <source>
        <strain evidence="1">ChiHjej8B7-3636</strain>
    </source>
</reference>
<comment type="caution">
    <text evidence="1">The sequence shown here is derived from an EMBL/GenBank/DDBJ whole genome shotgun (WGS) entry which is preliminary data.</text>
</comment>
<protein>
    <submittedName>
        <fullName evidence="1">Uncharacterized protein</fullName>
    </submittedName>
</protein>
<organism evidence="1 2">
    <name type="scientific">Candidatus Microbacterium stercoravium</name>
    <dbReference type="NCBI Taxonomy" id="2838697"/>
    <lineage>
        <taxon>Bacteria</taxon>
        <taxon>Bacillati</taxon>
        <taxon>Actinomycetota</taxon>
        <taxon>Actinomycetes</taxon>
        <taxon>Micrococcales</taxon>
        <taxon>Microbacteriaceae</taxon>
        <taxon>Microbacterium</taxon>
    </lineage>
</organism>
<evidence type="ECO:0000313" key="2">
    <source>
        <dbReference type="Proteomes" id="UP000824220"/>
    </source>
</evidence>
<dbReference type="Proteomes" id="UP000824220">
    <property type="component" value="Unassembled WGS sequence"/>
</dbReference>
<evidence type="ECO:0000313" key="1">
    <source>
        <dbReference type="EMBL" id="HJA04732.1"/>
    </source>
</evidence>
<dbReference type="EMBL" id="DXAM01000109">
    <property type="protein sequence ID" value="HJA04732.1"/>
    <property type="molecule type" value="Genomic_DNA"/>
</dbReference>
<sequence>MHALVVDRTADAAPRPRWSEAWRRWWSELHDSQADACGNDRHCVFCIESEGRCCECEETFDVAGGGFI</sequence>
<name>A0A9D2H4Z0_9MICO</name>